<sequence>MARLLLIAALAACSVLSASAVNLRTKVADTVRQLEAPTETFAPTMESTAEESFDPSLLQELLEWEMGDDDGAEMDDQLADMDDELLEEAEEFLFDEDEEYNGCFCECMEERDANYAPETVKMYDVASKDPMCVSDIDSVVLNKEGLALCDDQCLLEDLDSQEEEDAKEGEEDN</sequence>
<reference evidence="2" key="1">
    <citation type="submission" date="2020-06" db="EMBL/GenBank/DDBJ databases">
        <authorList>
            <consortium name="Plant Systems Biology data submission"/>
        </authorList>
    </citation>
    <scope>NUCLEOTIDE SEQUENCE</scope>
    <source>
        <strain evidence="2">D6</strain>
    </source>
</reference>
<proteinExistence type="predicted"/>
<dbReference type="Proteomes" id="UP001153069">
    <property type="component" value="Unassembled WGS sequence"/>
</dbReference>
<comment type="caution">
    <text evidence="2">The sequence shown here is derived from an EMBL/GenBank/DDBJ whole genome shotgun (WGS) entry which is preliminary data.</text>
</comment>
<name>A0A9N8ETD9_9STRA</name>
<keyword evidence="3" id="KW-1185">Reference proteome</keyword>
<dbReference type="EMBL" id="CAICTM010001631">
    <property type="protein sequence ID" value="CAB9525124.1"/>
    <property type="molecule type" value="Genomic_DNA"/>
</dbReference>
<evidence type="ECO:0000313" key="3">
    <source>
        <dbReference type="Proteomes" id="UP001153069"/>
    </source>
</evidence>
<dbReference type="AlphaFoldDB" id="A0A9N8ETD9"/>
<gene>
    <name evidence="2" type="ORF">SEMRO_1633_G287390.1</name>
</gene>
<keyword evidence="1" id="KW-0732">Signal</keyword>
<accession>A0A9N8ETD9</accession>
<protein>
    <submittedName>
        <fullName evidence="2">Uncharacterized protein</fullName>
    </submittedName>
</protein>
<organism evidence="2 3">
    <name type="scientific">Seminavis robusta</name>
    <dbReference type="NCBI Taxonomy" id="568900"/>
    <lineage>
        <taxon>Eukaryota</taxon>
        <taxon>Sar</taxon>
        <taxon>Stramenopiles</taxon>
        <taxon>Ochrophyta</taxon>
        <taxon>Bacillariophyta</taxon>
        <taxon>Bacillariophyceae</taxon>
        <taxon>Bacillariophycidae</taxon>
        <taxon>Naviculales</taxon>
        <taxon>Naviculaceae</taxon>
        <taxon>Seminavis</taxon>
    </lineage>
</organism>
<evidence type="ECO:0000313" key="2">
    <source>
        <dbReference type="EMBL" id="CAB9525124.1"/>
    </source>
</evidence>
<evidence type="ECO:0000256" key="1">
    <source>
        <dbReference type="SAM" id="SignalP"/>
    </source>
</evidence>
<feature type="chain" id="PRO_5040364967" evidence="1">
    <location>
        <begin position="21"/>
        <end position="173"/>
    </location>
</feature>
<feature type="signal peptide" evidence="1">
    <location>
        <begin position="1"/>
        <end position="20"/>
    </location>
</feature>